<dbReference type="PROSITE" id="PS50937">
    <property type="entry name" value="HTH_MERR_2"/>
    <property type="match status" value="1"/>
</dbReference>
<keyword evidence="4" id="KW-0804">Transcription</keyword>
<dbReference type="EMBL" id="RKLX01000015">
    <property type="protein sequence ID" value="TGD18245.1"/>
    <property type="molecule type" value="Genomic_DNA"/>
</dbReference>
<accession>A0A4Z0JAU3</accession>
<dbReference type="RefSeq" id="WP_135368441.1">
    <property type="nucleotide sequence ID" value="NZ_RKLX01000015.1"/>
</dbReference>
<evidence type="ECO:0000259" key="5">
    <source>
        <dbReference type="PROSITE" id="PS50937"/>
    </source>
</evidence>
<keyword evidence="1" id="KW-0678">Repressor</keyword>
<evidence type="ECO:0000256" key="1">
    <source>
        <dbReference type="ARBA" id="ARBA00022491"/>
    </source>
</evidence>
<dbReference type="InterPro" id="IPR000551">
    <property type="entry name" value="MerR-type_HTH_dom"/>
</dbReference>
<protein>
    <submittedName>
        <fullName evidence="6">MerR family transcriptional regulator</fullName>
    </submittedName>
</protein>
<comment type="caution">
    <text evidence="6">The sequence shown here is derived from an EMBL/GenBank/DDBJ whole genome shotgun (WGS) entry which is preliminary data.</text>
</comment>
<evidence type="ECO:0000256" key="2">
    <source>
        <dbReference type="ARBA" id="ARBA00023015"/>
    </source>
</evidence>
<dbReference type="OrthoDB" id="9806513at2"/>
<dbReference type="AlphaFoldDB" id="A0A4Z0JAU3"/>
<keyword evidence="2" id="KW-0805">Transcription regulation</keyword>
<dbReference type="InterPro" id="IPR047057">
    <property type="entry name" value="MerR_fam"/>
</dbReference>
<dbReference type="SMART" id="SM00422">
    <property type="entry name" value="HTH_MERR"/>
    <property type="match status" value="1"/>
</dbReference>
<dbReference type="Pfam" id="PF13411">
    <property type="entry name" value="MerR_1"/>
    <property type="match status" value="1"/>
</dbReference>
<dbReference type="GO" id="GO:0003700">
    <property type="term" value="F:DNA-binding transcription factor activity"/>
    <property type="evidence" value="ECO:0007669"/>
    <property type="project" value="InterPro"/>
</dbReference>
<dbReference type="SUPFAM" id="SSF46955">
    <property type="entry name" value="Putative DNA-binding domain"/>
    <property type="match status" value="1"/>
</dbReference>
<evidence type="ECO:0000313" key="6">
    <source>
        <dbReference type="EMBL" id="TGD18245.1"/>
    </source>
</evidence>
<name>A0A4Z0JAU3_9LACO</name>
<dbReference type="GO" id="GO:0003677">
    <property type="term" value="F:DNA binding"/>
    <property type="evidence" value="ECO:0007669"/>
    <property type="project" value="UniProtKB-KW"/>
</dbReference>
<sequence length="139" mass="15791">MNIKEFATQVDCSPDTLRFYEKMGMLVPKRTAGNYREYTVTDLATYRIIHSLKRAGLSLEEIDKVLKLRDADDIDATHCADTLRFITGKHAQFVDNQNFYAKLTKLTAKMTKALTKSTLSHSELATMIEQIGELDDQVV</sequence>
<reference evidence="6 7" key="1">
    <citation type="submission" date="2018-10" db="EMBL/GenBank/DDBJ databases">
        <title>Lactobacillus sp. R7 and Lactobacillus sp. R19 isolated from fermented mustard green product of Taiwan.</title>
        <authorList>
            <person name="Lin S.-T."/>
        </authorList>
    </citation>
    <scope>NUCLEOTIDE SEQUENCE [LARGE SCALE GENOMIC DNA]</scope>
    <source>
        <strain evidence="6 7">BCRC 81129</strain>
    </source>
</reference>
<dbReference type="PANTHER" id="PTHR30204:SF69">
    <property type="entry name" value="MERR-FAMILY TRANSCRIPTIONAL REGULATOR"/>
    <property type="match status" value="1"/>
</dbReference>
<organism evidence="6 7">
    <name type="scientific">Levilactobacillus suantsaiihabitans</name>
    <dbReference type="NCBI Taxonomy" id="2487722"/>
    <lineage>
        <taxon>Bacteria</taxon>
        <taxon>Bacillati</taxon>
        <taxon>Bacillota</taxon>
        <taxon>Bacilli</taxon>
        <taxon>Lactobacillales</taxon>
        <taxon>Lactobacillaceae</taxon>
        <taxon>Levilactobacillus</taxon>
    </lineage>
</organism>
<dbReference type="InterPro" id="IPR009061">
    <property type="entry name" value="DNA-bd_dom_put_sf"/>
</dbReference>
<keyword evidence="7" id="KW-1185">Reference proteome</keyword>
<feature type="domain" description="HTH merR-type" evidence="5">
    <location>
        <begin position="1"/>
        <end position="68"/>
    </location>
</feature>
<evidence type="ECO:0000256" key="4">
    <source>
        <dbReference type="ARBA" id="ARBA00023163"/>
    </source>
</evidence>
<evidence type="ECO:0000313" key="7">
    <source>
        <dbReference type="Proteomes" id="UP000297348"/>
    </source>
</evidence>
<gene>
    <name evidence="6" type="ORF">EGT51_09410</name>
</gene>
<dbReference type="Proteomes" id="UP000297348">
    <property type="component" value="Unassembled WGS sequence"/>
</dbReference>
<proteinExistence type="predicted"/>
<keyword evidence="3" id="KW-0238">DNA-binding</keyword>
<dbReference type="PANTHER" id="PTHR30204">
    <property type="entry name" value="REDOX-CYCLING DRUG-SENSING TRANSCRIPTIONAL ACTIVATOR SOXR"/>
    <property type="match status" value="1"/>
</dbReference>
<dbReference type="Gene3D" id="1.10.1660.10">
    <property type="match status" value="1"/>
</dbReference>
<evidence type="ECO:0000256" key="3">
    <source>
        <dbReference type="ARBA" id="ARBA00023125"/>
    </source>
</evidence>